<dbReference type="AlphaFoldDB" id="A0A238Y9P0"/>
<gene>
    <name evidence="3" type="ORF">SAMN06265371_108139</name>
</gene>
<dbReference type="SUPFAM" id="SSF56925">
    <property type="entry name" value="OMPA-like"/>
    <property type="match status" value="1"/>
</dbReference>
<dbReference type="Proteomes" id="UP000198384">
    <property type="component" value="Unassembled WGS sequence"/>
</dbReference>
<evidence type="ECO:0000259" key="2">
    <source>
        <dbReference type="Pfam" id="PF19573"/>
    </source>
</evidence>
<evidence type="ECO:0000313" key="4">
    <source>
        <dbReference type="Proteomes" id="UP000198384"/>
    </source>
</evidence>
<dbReference type="OrthoDB" id="654178at2"/>
<keyword evidence="4" id="KW-1185">Reference proteome</keyword>
<organism evidence="3 4">
    <name type="scientific">Lutibacter agarilyticus</name>
    <dbReference type="NCBI Taxonomy" id="1109740"/>
    <lineage>
        <taxon>Bacteria</taxon>
        <taxon>Pseudomonadati</taxon>
        <taxon>Bacteroidota</taxon>
        <taxon>Flavobacteriia</taxon>
        <taxon>Flavobacteriales</taxon>
        <taxon>Flavobacteriaceae</taxon>
        <taxon>Lutibacter</taxon>
    </lineage>
</organism>
<dbReference type="EMBL" id="FZNT01000008">
    <property type="protein sequence ID" value="SNR67538.1"/>
    <property type="molecule type" value="Genomic_DNA"/>
</dbReference>
<proteinExistence type="predicted"/>
<accession>A0A238Y9P0</accession>
<evidence type="ECO:0000256" key="1">
    <source>
        <dbReference type="SAM" id="SignalP"/>
    </source>
</evidence>
<dbReference type="Pfam" id="PF19573">
    <property type="entry name" value="DUF6089"/>
    <property type="match status" value="1"/>
</dbReference>
<keyword evidence="1" id="KW-0732">Signal</keyword>
<feature type="signal peptide" evidence="1">
    <location>
        <begin position="1"/>
        <end position="19"/>
    </location>
</feature>
<dbReference type="InterPro" id="IPR011250">
    <property type="entry name" value="OMP/PagP_B-barrel"/>
</dbReference>
<dbReference type="InterPro" id="IPR045743">
    <property type="entry name" value="DUF6089"/>
</dbReference>
<dbReference type="RefSeq" id="WP_089382342.1">
    <property type="nucleotide sequence ID" value="NZ_FZNT01000008.1"/>
</dbReference>
<reference evidence="3 4" key="1">
    <citation type="submission" date="2017-06" db="EMBL/GenBank/DDBJ databases">
        <authorList>
            <person name="Kim H.J."/>
            <person name="Triplett B.A."/>
        </authorList>
    </citation>
    <scope>NUCLEOTIDE SEQUENCE [LARGE SCALE GENOMIC DNA]</scope>
    <source>
        <strain evidence="3 4">DSM 29150</strain>
    </source>
</reference>
<sequence length="231" mass="26324">MKKLIVFISFICITTTSKAQINEIGIFAGGSNYVGDIGPEYYINPNNFMGGIIYKWNANPRMALRGTFTYIELSSNDANATNNARKLRGLRFTNSVKELAVGLEYNYFDYNIDNYQQSQTPYILLEIAALNYKTVTREISPEVYEYGSKTSFAIPFGVGYKFAVARRFAVAFELRATYTFTDEIDYNYYGEDSDRIPALEFGNPNNNDWYMLAGVSFVYTFGRPPCYATPY</sequence>
<dbReference type="Gene3D" id="2.40.160.20">
    <property type="match status" value="1"/>
</dbReference>
<feature type="domain" description="DUF6089" evidence="2">
    <location>
        <begin position="2"/>
        <end position="228"/>
    </location>
</feature>
<evidence type="ECO:0000313" key="3">
    <source>
        <dbReference type="EMBL" id="SNR67538.1"/>
    </source>
</evidence>
<name>A0A238Y9P0_9FLAO</name>
<protein>
    <recommendedName>
        <fullName evidence="2">DUF6089 domain-containing protein</fullName>
    </recommendedName>
</protein>
<feature type="chain" id="PRO_5012330921" description="DUF6089 domain-containing protein" evidence="1">
    <location>
        <begin position="20"/>
        <end position="231"/>
    </location>
</feature>